<evidence type="ECO:0000313" key="4">
    <source>
        <dbReference type="Proteomes" id="UP000228976"/>
    </source>
</evidence>
<dbReference type="InterPro" id="IPR011055">
    <property type="entry name" value="Dup_hybrid_motif"/>
</dbReference>
<evidence type="ECO:0000313" key="3">
    <source>
        <dbReference type="EMBL" id="OZG56112.1"/>
    </source>
</evidence>
<protein>
    <submittedName>
        <fullName evidence="3">Peptidase M23</fullName>
    </submittedName>
</protein>
<dbReference type="AlphaFoldDB" id="A0A261FAF5"/>
<sequence>MSLWTILVRIPLALVMILVMLIMPPRWQGGSPSLWMISPFERQTSEHAASQGGVKGASKQGCERLYWPVRLSTGKDASEVLSPAVIPKENWKKGHRGIDVAIDEGSQIIAPGKAMVVMSGKVGGKDVLSLALDNGLTVSIEPAISSAKKGATVQAGEIIGEVEGISDHCENTCAHIGVRRGNTYLNPTAALNPVRVVLLESRISS</sequence>
<name>A0A261FAF5_9BIFI</name>
<dbReference type="CDD" id="cd12797">
    <property type="entry name" value="M23_peptidase"/>
    <property type="match status" value="1"/>
</dbReference>
<evidence type="ECO:0000259" key="2">
    <source>
        <dbReference type="Pfam" id="PF01551"/>
    </source>
</evidence>
<feature type="domain" description="M23ase beta-sheet core" evidence="2">
    <location>
        <begin position="94"/>
        <end position="187"/>
    </location>
</feature>
<comment type="caution">
    <text evidence="3">The sequence shown here is derived from an EMBL/GenBank/DDBJ whole genome shotgun (WGS) entry which is preliminary data.</text>
</comment>
<dbReference type="Gene3D" id="2.70.70.10">
    <property type="entry name" value="Glucose Permease (Domain IIA)"/>
    <property type="match status" value="1"/>
</dbReference>
<proteinExistence type="predicted"/>
<organism evidence="3 4">
    <name type="scientific">Aeriscardovia aeriphila</name>
    <dbReference type="NCBI Taxonomy" id="218139"/>
    <lineage>
        <taxon>Bacteria</taxon>
        <taxon>Bacillati</taxon>
        <taxon>Actinomycetota</taxon>
        <taxon>Actinomycetes</taxon>
        <taxon>Bifidobacteriales</taxon>
        <taxon>Bifidobacteriaceae</taxon>
        <taxon>Aeriscardovia</taxon>
    </lineage>
</organism>
<dbReference type="RefSeq" id="WP_094689677.1">
    <property type="nucleotide sequence ID" value="NZ_JACBYZ010000001.1"/>
</dbReference>
<keyword evidence="1" id="KW-1133">Transmembrane helix</keyword>
<evidence type="ECO:0000256" key="1">
    <source>
        <dbReference type="SAM" id="Phobius"/>
    </source>
</evidence>
<dbReference type="SUPFAM" id="SSF51261">
    <property type="entry name" value="Duplicated hybrid motif"/>
    <property type="match status" value="1"/>
</dbReference>
<dbReference type="OrthoDB" id="5245088at2"/>
<dbReference type="Proteomes" id="UP000228976">
    <property type="component" value="Unassembled WGS sequence"/>
</dbReference>
<feature type="transmembrane region" description="Helical" evidence="1">
    <location>
        <begin position="6"/>
        <end position="23"/>
    </location>
</feature>
<accession>A0A261FAF5</accession>
<gene>
    <name evidence="3" type="ORF">AEAE_0600</name>
</gene>
<dbReference type="Pfam" id="PF01551">
    <property type="entry name" value="Peptidase_M23"/>
    <property type="match status" value="1"/>
</dbReference>
<dbReference type="EMBL" id="MWWU01000002">
    <property type="protein sequence ID" value="OZG56112.1"/>
    <property type="molecule type" value="Genomic_DNA"/>
</dbReference>
<keyword evidence="1" id="KW-0472">Membrane</keyword>
<keyword evidence="1" id="KW-0812">Transmembrane</keyword>
<keyword evidence="4" id="KW-1185">Reference proteome</keyword>
<dbReference type="InterPro" id="IPR016047">
    <property type="entry name" value="M23ase_b-sheet_dom"/>
</dbReference>
<reference evidence="3 4" key="1">
    <citation type="journal article" date="2017" name="BMC Genomics">
        <title>Comparative genomic and phylogenomic analyses of the Bifidobacteriaceae family.</title>
        <authorList>
            <person name="Lugli G.A."/>
            <person name="Milani C."/>
            <person name="Turroni F."/>
            <person name="Duranti S."/>
            <person name="Mancabelli L."/>
            <person name="Mangifesta M."/>
            <person name="Ferrario C."/>
            <person name="Modesto M."/>
            <person name="Mattarelli P."/>
            <person name="Jiri K."/>
            <person name="van Sinderen D."/>
            <person name="Ventura M."/>
        </authorList>
    </citation>
    <scope>NUCLEOTIDE SEQUENCE [LARGE SCALE GENOMIC DNA]</scope>
    <source>
        <strain evidence="3 4">LMG 21773</strain>
    </source>
</reference>